<protein>
    <submittedName>
        <fullName evidence="5">NAD(P)-binding protein</fullName>
    </submittedName>
</protein>
<dbReference type="Proteomes" id="UP000799421">
    <property type="component" value="Unassembled WGS sequence"/>
</dbReference>
<dbReference type="Gene3D" id="3.40.50.720">
    <property type="entry name" value="NAD(P)-binding Rossmann-like Domain"/>
    <property type="match status" value="1"/>
</dbReference>
<keyword evidence="6" id="KW-1185">Reference proteome</keyword>
<reference evidence="5" key="1">
    <citation type="journal article" date="2020" name="Stud. Mycol.">
        <title>101 Dothideomycetes genomes: a test case for predicting lifestyles and emergence of pathogens.</title>
        <authorList>
            <person name="Haridas S."/>
            <person name="Albert R."/>
            <person name="Binder M."/>
            <person name="Bloem J."/>
            <person name="Labutti K."/>
            <person name="Salamov A."/>
            <person name="Andreopoulos B."/>
            <person name="Baker S."/>
            <person name="Barry K."/>
            <person name="Bills G."/>
            <person name="Bluhm B."/>
            <person name="Cannon C."/>
            <person name="Castanera R."/>
            <person name="Culley D."/>
            <person name="Daum C."/>
            <person name="Ezra D."/>
            <person name="Gonzalez J."/>
            <person name="Henrissat B."/>
            <person name="Kuo A."/>
            <person name="Liang C."/>
            <person name="Lipzen A."/>
            <person name="Lutzoni F."/>
            <person name="Magnuson J."/>
            <person name="Mondo S."/>
            <person name="Nolan M."/>
            <person name="Ohm R."/>
            <person name="Pangilinan J."/>
            <person name="Park H.-J."/>
            <person name="Ramirez L."/>
            <person name="Alfaro M."/>
            <person name="Sun H."/>
            <person name="Tritt A."/>
            <person name="Yoshinaga Y."/>
            <person name="Zwiers L.-H."/>
            <person name="Turgeon B."/>
            <person name="Goodwin S."/>
            <person name="Spatafora J."/>
            <person name="Crous P."/>
            <person name="Grigoriev I."/>
        </authorList>
    </citation>
    <scope>NUCLEOTIDE SEQUENCE</scope>
    <source>
        <strain evidence="5">CBS 480.64</strain>
    </source>
</reference>
<evidence type="ECO:0000256" key="1">
    <source>
        <dbReference type="ARBA" id="ARBA00006484"/>
    </source>
</evidence>
<keyword evidence="2" id="KW-0521">NADP</keyword>
<dbReference type="Pfam" id="PF00106">
    <property type="entry name" value="adh_short"/>
    <property type="match status" value="2"/>
</dbReference>
<accession>A0A6A7C5A8</accession>
<dbReference type="AlphaFoldDB" id="A0A6A7C5A8"/>
<proteinExistence type="inferred from homology"/>
<evidence type="ECO:0000313" key="5">
    <source>
        <dbReference type="EMBL" id="KAF2862563.1"/>
    </source>
</evidence>
<evidence type="ECO:0000256" key="3">
    <source>
        <dbReference type="ARBA" id="ARBA00023002"/>
    </source>
</evidence>
<organism evidence="5 6">
    <name type="scientific">Piedraia hortae CBS 480.64</name>
    <dbReference type="NCBI Taxonomy" id="1314780"/>
    <lineage>
        <taxon>Eukaryota</taxon>
        <taxon>Fungi</taxon>
        <taxon>Dikarya</taxon>
        <taxon>Ascomycota</taxon>
        <taxon>Pezizomycotina</taxon>
        <taxon>Dothideomycetes</taxon>
        <taxon>Dothideomycetidae</taxon>
        <taxon>Capnodiales</taxon>
        <taxon>Piedraiaceae</taxon>
        <taxon>Piedraia</taxon>
    </lineage>
</organism>
<comment type="similarity">
    <text evidence="1 4">Belongs to the short-chain dehydrogenases/reductases (SDR) family.</text>
</comment>
<evidence type="ECO:0000313" key="6">
    <source>
        <dbReference type="Proteomes" id="UP000799421"/>
    </source>
</evidence>
<dbReference type="OrthoDB" id="1933717at2759"/>
<evidence type="ECO:0000256" key="4">
    <source>
        <dbReference type="RuleBase" id="RU000363"/>
    </source>
</evidence>
<name>A0A6A7C5A8_9PEZI</name>
<dbReference type="EMBL" id="MU005965">
    <property type="protein sequence ID" value="KAF2862563.1"/>
    <property type="molecule type" value="Genomic_DNA"/>
</dbReference>
<sequence length="282" mass="30786">MAEQSRVAVVTGGNRGLGLAIVRNLALQYPSSPFNSGPLFIYLTARNAKKGTEALKKAKALSQDGGRTTMKFHVLDIDDKKSIQALAAFLHKEHPKGIDFVINNAGIMPDGYNLKLVTQTIDTIYYSTLEATRDLLPLIRDGGRLCNVSSTAGTLYNYGNDVRQKFIGAAKTSVDAVSALMEKYKKCVAEGTEEANGFPRQPYSVSKAGATAMTKVIALEEAKRKRGVLINACCPGYVNTDMTKHFGTKTPDEGAQTPVMLVLQDIGGTTGEFWREERVWEW</sequence>
<dbReference type="PRINTS" id="PR00080">
    <property type="entry name" value="SDRFAMILY"/>
</dbReference>
<dbReference type="PANTHER" id="PTHR43963">
    <property type="entry name" value="CARBONYL REDUCTASE 1-RELATED"/>
    <property type="match status" value="1"/>
</dbReference>
<dbReference type="SUPFAM" id="SSF51735">
    <property type="entry name" value="NAD(P)-binding Rossmann-fold domains"/>
    <property type="match status" value="1"/>
</dbReference>
<dbReference type="PRINTS" id="PR00081">
    <property type="entry name" value="GDHRDH"/>
</dbReference>
<dbReference type="PANTHER" id="PTHR43963:SF6">
    <property type="entry name" value="CHAIN DEHYDROGENASE FAMILY PROTEIN, PUTATIVE (AFU_ORTHOLOGUE AFUA_3G15350)-RELATED"/>
    <property type="match status" value="1"/>
</dbReference>
<dbReference type="InterPro" id="IPR002347">
    <property type="entry name" value="SDR_fam"/>
</dbReference>
<dbReference type="GO" id="GO:0016491">
    <property type="term" value="F:oxidoreductase activity"/>
    <property type="evidence" value="ECO:0007669"/>
    <property type="project" value="UniProtKB-KW"/>
</dbReference>
<keyword evidence="3" id="KW-0560">Oxidoreductase</keyword>
<gene>
    <name evidence="5" type="ORF">K470DRAFT_275278</name>
</gene>
<evidence type="ECO:0000256" key="2">
    <source>
        <dbReference type="ARBA" id="ARBA00022857"/>
    </source>
</evidence>
<dbReference type="InterPro" id="IPR036291">
    <property type="entry name" value="NAD(P)-bd_dom_sf"/>
</dbReference>